<gene>
    <name evidence="2" type="ORF">F8M41_009092</name>
</gene>
<comment type="caution">
    <text evidence="2">The sequence shown here is derived from an EMBL/GenBank/DDBJ whole genome shotgun (WGS) entry which is preliminary data.</text>
</comment>
<feature type="region of interest" description="Disordered" evidence="1">
    <location>
        <begin position="411"/>
        <end position="446"/>
    </location>
</feature>
<evidence type="ECO:0000313" key="2">
    <source>
        <dbReference type="EMBL" id="KAF0404168.1"/>
    </source>
</evidence>
<dbReference type="AlphaFoldDB" id="A0A8H4A1V8"/>
<reference evidence="2 3" key="1">
    <citation type="journal article" date="2019" name="Environ. Microbiol.">
        <title>At the nexus of three kingdoms: the genome of the mycorrhizal fungus Gigaspora margarita provides insights into plant, endobacterial and fungal interactions.</title>
        <authorList>
            <person name="Venice F."/>
            <person name="Ghignone S."/>
            <person name="Salvioli di Fossalunga A."/>
            <person name="Amselem J."/>
            <person name="Novero M."/>
            <person name="Xianan X."/>
            <person name="Sedzielewska Toro K."/>
            <person name="Morin E."/>
            <person name="Lipzen A."/>
            <person name="Grigoriev I.V."/>
            <person name="Henrissat B."/>
            <person name="Martin F.M."/>
            <person name="Bonfante P."/>
        </authorList>
    </citation>
    <scope>NUCLEOTIDE SEQUENCE [LARGE SCALE GENOMIC DNA]</scope>
    <source>
        <strain evidence="2 3">BEG34</strain>
    </source>
</reference>
<protein>
    <submittedName>
        <fullName evidence="2">Uncharacterized protein</fullName>
    </submittedName>
</protein>
<evidence type="ECO:0000313" key="3">
    <source>
        <dbReference type="Proteomes" id="UP000439903"/>
    </source>
</evidence>
<dbReference type="Proteomes" id="UP000439903">
    <property type="component" value="Unassembled WGS sequence"/>
</dbReference>
<evidence type="ECO:0000256" key="1">
    <source>
        <dbReference type="SAM" id="MobiDB-lite"/>
    </source>
</evidence>
<name>A0A8H4A1V8_GIGMA</name>
<feature type="compositionally biased region" description="Acidic residues" evidence="1">
    <location>
        <begin position="113"/>
        <end position="131"/>
    </location>
</feature>
<organism evidence="2 3">
    <name type="scientific">Gigaspora margarita</name>
    <dbReference type="NCBI Taxonomy" id="4874"/>
    <lineage>
        <taxon>Eukaryota</taxon>
        <taxon>Fungi</taxon>
        <taxon>Fungi incertae sedis</taxon>
        <taxon>Mucoromycota</taxon>
        <taxon>Glomeromycotina</taxon>
        <taxon>Glomeromycetes</taxon>
        <taxon>Diversisporales</taxon>
        <taxon>Gigasporaceae</taxon>
        <taxon>Gigaspora</taxon>
    </lineage>
</organism>
<feature type="compositionally biased region" description="Basic residues" evidence="1">
    <location>
        <begin position="412"/>
        <end position="421"/>
    </location>
</feature>
<dbReference type="EMBL" id="WTPW01001973">
    <property type="protein sequence ID" value="KAF0404168.1"/>
    <property type="molecule type" value="Genomic_DNA"/>
</dbReference>
<dbReference type="OrthoDB" id="2423521at2759"/>
<keyword evidence="3" id="KW-1185">Reference proteome</keyword>
<feature type="compositionally biased region" description="Polar residues" evidence="1">
    <location>
        <begin position="434"/>
        <end position="446"/>
    </location>
</feature>
<feature type="region of interest" description="Disordered" evidence="1">
    <location>
        <begin position="97"/>
        <end position="131"/>
    </location>
</feature>
<accession>A0A8H4A1V8</accession>
<proteinExistence type="predicted"/>
<sequence>MLACPDPTPLAFFRFIFPYHRRKASEKYKKVLDLASKEAVNEESRNKFEKMKKSATGERILKDWETWMQQKTAILVRRGVRNTNFNLHEEINTLSLSKDGSSAKTKKSNPDSDTSEDDLEEEDQEEEESADEIDKFFMDTGNNEKIRNSVISNDIGNVNLVKRIEESSSTCQRLWILRSGTNVGDKLASHVKTIPEAQKCLNLAYWNLLDLTENSQIKSLFSTKDWEEMIGSFNNEVKLIESAENLERIDFPVSEADFNNAFPNMLAKRFLNSEELKMDVGEIACWASACRRNEGCSVVLRARTGQKYDFRGTLKKSVNKLEALIENSKAPSSDIHSTFVFGIHSWGWVHNIYGMDCKATNLLRLGNISHSKMPNTLKKLSILESFYVLFMDLQATLNAICEHTNNVSLAHSHAHRNRKRKNLEQADEKGGSFGNPSQTPTSKKSMNYNNYVDCTLSLV</sequence>